<comment type="subcellular location">
    <subcellularLocation>
        <location evidence="1">Membrane</location>
    </subcellularLocation>
</comment>
<evidence type="ECO:0000256" key="3">
    <source>
        <dbReference type="ARBA" id="ARBA00022989"/>
    </source>
</evidence>
<evidence type="ECO:0000256" key="2">
    <source>
        <dbReference type="ARBA" id="ARBA00022692"/>
    </source>
</evidence>
<gene>
    <name evidence="7" type="primary">SUR2</name>
    <name evidence="7" type="ORF">ATY40_BA7500453</name>
</gene>
<proteinExistence type="predicted"/>
<keyword evidence="8" id="KW-1185">Reference proteome</keyword>
<evidence type="ECO:0000313" key="8">
    <source>
        <dbReference type="Proteomes" id="UP000094565"/>
    </source>
</evidence>
<dbReference type="GO" id="GO:0005506">
    <property type="term" value="F:iron ion binding"/>
    <property type="evidence" value="ECO:0007669"/>
    <property type="project" value="InterPro"/>
</dbReference>
<evidence type="ECO:0000256" key="5">
    <source>
        <dbReference type="SAM" id="MobiDB-lite"/>
    </source>
</evidence>
<dbReference type="GO" id="GO:0008610">
    <property type="term" value="P:lipid biosynthetic process"/>
    <property type="evidence" value="ECO:0007669"/>
    <property type="project" value="InterPro"/>
</dbReference>
<organism evidence="7 8">
    <name type="scientific">Komagataella pastoris</name>
    <name type="common">Yeast</name>
    <name type="synonym">Pichia pastoris</name>
    <dbReference type="NCBI Taxonomy" id="4922"/>
    <lineage>
        <taxon>Eukaryota</taxon>
        <taxon>Fungi</taxon>
        <taxon>Dikarya</taxon>
        <taxon>Ascomycota</taxon>
        <taxon>Saccharomycotina</taxon>
        <taxon>Pichiomycetes</taxon>
        <taxon>Pichiales</taxon>
        <taxon>Pichiaceae</taxon>
        <taxon>Komagataella</taxon>
    </lineage>
</organism>
<sequence>MDKFSQYIPKNTTGFLNQAYPPTSVVIRRPDLIQGVPDGILSLCVPILLYWSYSTFFHIVDTYELAEKYRIHPSEEVLQRNKVTLRVVIQDVIVQHIIQTLVGLVFYKLDPVPTTGYEQREMWYLKQRLPPFLKWNDTIANLLVYYGYWYGLSATKIIIAFVIIDTWQFFLHRLMHVNKTLYRKFHSRHHKLYVPYAFGALFNDPFEGFLLDTVGAGLAAIITGLTPRESMVLYGFSTLKTVDDHCGYSLPFDIFQIIFPNDSIYHDIHHQHFGIKSNFSQPFFTFWDRFFGTTFHGVDQYKQSQQKITLERYKEFLASRQKSRIQKQQQQHSKVERYSDSEDEPDHQKKEQ</sequence>
<reference evidence="7 8" key="1">
    <citation type="submission" date="2016-02" db="EMBL/GenBank/DDBJ databases">
        <title>Comparative genomic and transcriptomic foundation for Pichia pastoris.</title>
        <authorList>
            <person name="Love K.R."/>
            <person name="Shah K.A."/>
            <person name="Whittaker C.A."/>
            <person name="Wu J."/>
            <person name="Bartlett M.C."/>
            <person name="Ma D."/>
            <person name="Leeson R.L."/>
            <person name="Priest M."/>
            <person name="Young S.K."/>
            <person name="Love J.C."/>
        </authorList>
    </citation>
    <scope>NUCLEOTIDE SEQUENCE [LARGE SCALE GENOMIC DNA]</scope>
    <source>
        <strain evidence="7 8">ATCC 28485</strain>
    </source>
</reference>
<feature type="region of interest" description="Disordered" evidence="5">
    <location>
        <begin position="321"/>
        <end position="352"/>
    </location>
</feature>
<dbReference type="GO" id="GO:0016020">
    <property type="term" value="C:membrane"/>
    <property type="evidence" value="ECO:0007669"/>
    <property type="project" value="UniProtKB-SubCell"/>
</dbReference>
<keyword evidence="2" id="KW-0812">Transmembrane</keyword>
<keyword evidence="3" id="KW-1133">Transmembrane helix</keyword>
<keyword evidence="4" id="KW-0472">Membrane</keyword>
<dbReference type="Proteomes" id="UP000094565">
    <property type="component" value="Chromosome 1"/>
</dbReference>
<evidence type="ECO:0000259" key="6">
    <source>
        <dbReference type="Pfam" id="PF04116"/>
    </source>
</evidence>
<evidence type="ECO:0000256" key="1">
    <source>
        <dbReference type="ARBA" id="ARBA00004370"/>
    </source>
</evidence>
<dbReference type="OrthoDB" id="408954at2759"/>
<name>A0A1B2J555_PICPA</name>
<feature type="compositionally biased region" description="Basic and acidic residues" evidence="5">
    <location>
        <begin position="333"/>
        <end position="352"/>
    </location>
</feature>
<accession>A0A1B2J555</accession>
<evidence type="ECO:0000313" key="7">
    <source>
        <dbReference type="EMBL" id="ANZ73114.1"/>
    </source>
</evidence>
<dbReference type="PANTHER" id="PTHR11863">
    <property type="entry name" value="STEROL DESATURASE"/>
    <property type="match status" value="1"/>
</dbReference>
<protein>
    <submittedName>
        <fullName evidence="7">BA75_00453T0</fullName>
    </submittedName>
</protein>
<dbReference type="InterPro" id="IPR050307">
    <property type="entry name" value="Sterol_Desaturase_Related"/>
</dbReference>
<dbReference type="GO" id="GO:0016491">
    <property type="term" value="F:oxidoreductase activity"/>
    <property type="evidence" value="ECO:0007669"/>
    <property type="project" value="InterPro"/>
</dbReference>
<dbReference type="AlphaFoldDB" id="A0A1B2J555"/>
<dbReference type="Pfam" id="PF04116">
    <property type="entry name" value="FA_hydroxylase"/>
    <property type="match status" value="1"/>
</dbReference>
<dbReference type="EMBL" id="CP014584">
    <property type="protein sequence ID" value="ANZ73114.1"/>
    <property type="molecule type" value="Genomic_DNA"/>
</dbReference>
<feature type="domain" description="Fatty acid hydroxylase" evidence="6">
    <location>
        <begin position="158"/>
        <end position="293"/>
    </location>
</feature>
<dbReference type="InterPro" id="IPR006694">
    <property type="entry name" value="Fatty_acid_hydroxylase"/>
</dbReference>
<evidence type="ECO:0000256" key="4">
    <source>
        <dbReference type="ARBA" id="ARBA00023136"/>
    </source>
</evidence>